<sequence>MTQAADTAARAPSPRGAVAAYYSSALAIRTADAGSAAAVVLLAQKTDGVAASALLAACITVPHMFGPLSARVMSSVRSPRVALAGSFALFAVLFGGAGLLVQRGDIVPAACALAVAGFLGPIFTGGLSSWLGSLVPETVAAQRRAQSGDSLTYAVSSSVGNSVVGAVATAVSAQATVGVLCALAAGAALLVLRLPLQPVPAADRAGASIPNVLRTIARTKDLRDITIITYGNAFGLGSLLVLATTFARSEGLPGSVGPLLIAATGVGALLTALYFVARPLAWDVMYTARFCAVVSGVFIAAAPFAGVWGAVVAFLAVGACQSVLNTVSFAVRRDASPEHLRASVFVTMAGVKIAVSALGLGLAGLVPVEGVHLAFVVAGLASLVAGMAPRLRAEHRAPGAAPHTQKATTR</sequence>
<keyword evidence="5" id="KW-0472">Membrane</keyword>
<dbReference type="AlphaFoldDB" id="A0A0M4DAF8"/>
<dbReference type="Gene3D" id="1.20.1250.20">
    <property type="entry name" value="MFS general substrate transporter like domains"/>
    <property type="match status" value="1"/>
</dbReference>
<dbReference type="RefSeq" id="WP_005314318.1">
    <property type="nucleotide sequence ID" value="NZ_CP011340.1"/>
</dbReference>
<dbReference type="OrthoDB" id="6336756at2"/>
<evidence type="ECO:0000256" key="4">
    <source>
        <dbReference type="ARBA" id="ARBA00022989"/>
    </source>
</evidence>
<proteinExistence type="predicted"/>
<dbReference type="STRING" id="38300.SPRI_3496"/>
<evidence type="ECO:0000313" key="7">
    <source>
        <dbReference type="Proteomes" id="UP000060513"/>
    </source>
</evidence>
<dbReference type="GO" id="GO:0005886">
    <property type="term" value="C:plasma membrane"/>
    <property type="evidence" value="ECO:0007669"/>
    <property type="project" value="UniProtKB-SubCell"/>
</dbReference>
<protein>
    <submittedName>
        <fullName evidence="6">Major facilitator transporter</fullName>
    </submittedName>
</protein>
<keyword evidence="4" id="KW-1133">Transmembrane helix</keyword>
<dbReference type="OMA" id="GDEMSGP"/>
<evidence type="ECO:0000313" key="6">
    <source>
        <dbReference type="EMBL" id="ALC21802.1"/>
    </source>
</evidence>
<comment type="subcellular location">
    <subcellularLocation>
        <location evidence="1">Cell membrane</location>
        <topology evidence="1">Multi-pass membrane protein</topology>
    </subcellularLocation>
</comment>
<keyword evidence="3" id="KW-0812">Transmembrane</keyword>
<dbReference type="PANTHER" id="PTHR23513">
    <property type="entry name" value="INTEGRAL MEMBRANE EFFLUX PROTEIN-RELATED"/>
    <property type="match status" value="1"/>
</dbReference>
<keyword evidence="2" id="KW-1003">Cell membrane</keyword>
<dbReference type="GeneID" id="97235470"/>
<dbReference type="PANTHER" id="PTHR23513:SF11">
    <property type="entry name" value="STAPHYLOFERRIN A TRANSPORTER"/>
    <property type="match status" value="1"/>
</dbReference>
<name>A0A0M4DAF8_STRPR</name>
<dbReference type="SUPFAM" id="SSF103473">
    <property type="entry name" value="MFS general substrate transporter"/>
    <property type="match status" value="1"/>
</dbReference>
<organism evidence="6">
    <name type="scientific">Streptomyces pristinaespiralis</name>
    <dbReference type="NCBI Taxonomy" id="38300"/>
    <lineage>
        <taxon>Bacteria</taxon>
        <taxon>Bacillati</taxon>
        <taxon>Actinomycetota</taxon>
        <taxon>Actinomycetes</taxon>
        <taxon>Kitasatosporales</taxon>
        <taxon>Streptomycetaceae</taxon>
        <taxon>Streptomyces</taxon>
    </lineage>
</organism>
<evidence type="ECO:0000256" key="5">
    <source>
        <dbReference type="ARBA" id="ARBA00023136"/>
    </source>
</evidence>
<dbReference type="EMBL" id="CP011340">
    <property type="protein sequence ID" value="ALC21802.1"/>
    <property type="molecule type" value="Genomic_DNA"/>
</dbReference>
<evidence type="ECO:0000256" key="3">
    <source>
        <dbReference type="ARBA" id="ARBA00022692"/>
    </source>
</evidence>
<dbReference type="KEGG" id="spri:SPRI_3496"/>
<dbReference type="PATRIC" id="fig|38300.4.peg.3668"/>
<dbReference type="InterPro" id="IPR036259">
    <property type="entry name" value="MFS_trans_sf"/>
</dbReference>
<evidence type="ECO:0000256" key="1">
    <source>
        <dbReference type="ARBA" id="ARBA00004651"/>
    </source>
</evidence>
<accession>A0A0M4DAF8</accession>
<reference evidence="6 7" key="1">
    <citation type="submission" date="2015-08" db="EMBL/GenBank/DDBJ databases">
        <title>Genome sequence of the pristinamycin over-producing bacterium Streptomyces pristinaespiralis HCCB10218.</title>
        <authorList>
            <person name="Tian J."/>
            <person name="Yang J."/>
            <person name="Li L."/>
            <person name="Ruan L."/>
            <person name="Wei W."/>
            <person name="Zheng G."/>
            <person name="Wei Z."/>
            <person name="Yang S."/>
            <person name="Ge M."/>
            <person name="Jiang W."/>
            <person name="Lu Y."/>
        </authorList>
    </citation>
    <scope>NUCLEOTIDE SEQUENCE [LARGE SCALE GENOMIC DNA]</scope>
    <source>
        <strain evidence="6 7">HCCB 10218</strain>
    </source>
</reference>
<gene>
    <name evidence="6" type="ORF">SPRI_3496</name>
</gene>
<evidence type="ECO:0000256" key="2">
    <source>
        <dbReference type="ARBA" id="ARBA00022475"/>
    </source>
</evidence>
<dbReference type="Proteomes" id="UP000060513">
    <property type="component" value="Chromosome"/>
</dbReference>